<protein>
    <recommendedName>
        <fullName evidence="5">Metallo-beta-lactamase domain-containing protein</fullName>
    </recommendedName>
</protein>
<evidence type="ECO:0000313" key="6">
    <source>
        <dbReference type="EMBL" id="BAH52099.1"/>
    </source>
</evidence>
<keyword evidence="2" id="KW-0255">Endonuclease</keyword>
<organism evidence="6 7">
    <name type="scientific">Rhodococcus opacus (strain B4)</name>
    <dbReference type="NCBI Taxonomy" id="632772"/>
    <lineage>
        <taxon>Bacteria</taxon>
        <taxon>Bacillati</taxon>
        <taxon>Actinomycetota</taxon>
        <taxon>Actinomycetes</taxon>
        <taxon>Mycobacteriales</taxon>
        <taxon>Nocardiaceae</taxon>
        <taxon>Rhodococcus</taxon>
    </lineage>
</organism>
<dbReference type="OrthoDB" id="4137979at2"/>
<dbReference type="PANTHER" id="PTHR46018:SF2">
    <property type="entry name" value="ZINC PHOSPHODIESTERASE ELAC PROTEIN 1"/>
    <property type="match status" value="1"/>
</dbReference>
<feature type="signal peptide" evidence="4">
    <location>
        <begin position="1"/>
        <end position="29"/>
    </location>
</feature>
<dbReference type="PANTHER" id="PTHR46018">
    <property type="entry name" value="ZINC PHOSPHODIESTERASE ELAC PROTEIN 1"/>
    <property type="match status" value="1"/>
</dbReference>
<dbReference type="PATRIC" id="fig|632772.20.peg.4040"/>
<dbReference type="GO" id="GO:0042781">
    <property type="term" value="F:3'-tRNA processing endoribonuclease activity"/>
    <property type="evidence" value="ECO:0007669"/>
    <property type="project" value="TreeGrafter"/>
</dbReference>
<evidence type="ECO:0000259" key="5">
    <source>
        <dbReference type="Pfam" id="PF00753"/>
    </source>
</evidence>
<dbReference type="InterPro" id="IPR044094">
    <property type="entry name" value="AtsA-like_MBL-fold"/>
</dbReference>
<reference evidence="6 7" key="1">
    <citation type="submission" date="2009-03" db="EMBL/GenBank/DDBJ databases">
        <title>Comparison of the complete genome sequences of Rhodococcus erythropolis PR4 and Rhodococcus opacus B4.</title>
        <authorList>
            <person name="Takarada H."/>
            <person name="Sekine M."/>
            <person name="Hosoyama A."/>
            <person name="Yamada R."/>
            <person name="Fujisawa T."/>
            <person name="Omata S."/>
            <person name="Shimizu A."/>
            <person name="Tsukatani N."/>
            <person name="Tanikawa S."/>
            <person name="Fujita N."/>
            <person name="Harayama S."/>
        </authorList>
    </citation>
    <scope>NUCLEOTIDE SEQUENCE [LARGE SCALE GENOMIC DNA]</scope>
    <source>
        <strain evidence="6 7">B4</strain>
    </source>
</reference>
<dbReference type="AlphaFoldDB" id="C1B8U6"/>
<dbReference type="InterPro" id="IPR006311">
    <property type="entry name" value="TAT_signal"/>
</dbReference>
<dbReference type="CDD" id="cd07719">
    <property type="entry name" value="arylsulfatase_AtsA-like_MBL-fold"/>
    <property type="match status" value="1"/>
</dbReference>
<gene>
    <name evidence="6" type="ordered locus">ROP_38520</name>
</gene>
<dbReference type="RefSeq" id="WP_012691038.1">
    <property type="nucleotide sequence ID" value="NC_012522.1"/>
</dbReference>
<dbReference type="PROSITE" id="PS51257">
    <property type="entry name" value="PROKAR_LIPOPROTEIN"/>
    <property type="match status" value="1"/>
</dbReference>
<evidence type="ECO:0000256" key="1">
    <source>
        <dbReference type="ARBA" id="ARBA00022722"/>
    </source>
</evidence>
<proteinExistence type="predicted"/>
<sequence>MEPVRRQPLSRRRALTLLGSAATAATAVAATSCASHTSDAQPSGATPPDAYELSGDVDGYSTTLILLGTAAGPIAVPGRSGTSSVLVVGDRPYLIDAGPWSSRKLIQAGISADSLGGVFVTHMHSDHIADLVNVFWLVGGTPSYTARGVVPVYGPGSAGALPTPRAGKIIPIRNPLTPAPGLSRLFTGVLDAYAYDTNIRNAEKGAGTDYNRMLSLHDVLPPESSGASAENTAPEMEPFPVFEDDRVRVTATLVPHGPVYPSLAYRFDTEDGAVTFSGDTAKSSNVVRLAQGSDILVHEVIDVDFYAETSGPALVEHMIHAHTTAQDVGRVATDAGVRQVVLSHIGPGDPQQVTDDQWERGVKSTFAGVVTVGHDLVRIGVGQRR</sequence>
<evidence type="ECO:0000256" key="4">
    <source>
        <dbReference type="SAM" id="SignalP"/>
    </source>
</evidence>
<feature type="domain" description="Metallo-beta-lactamase" evidence="5">
    <location>
        <begin position="79"/>
        <end position="283"/>
    </location>
</feature>
<dbReference type="Pfam" id="PF00753">
    <property type="entry name" value="Lactamase_B"/>
    <property type="match status" value="1"/>
</dbReference>
<accession>C1B8U6</accession>
<evidence type="ECO:0000256" key="3">
    <source>
        <dbReference type="ARBA" id="ARBA00022801"/>
    </source>
</evidence>
<dbReference type="InterPro" id="IPR036866">
    <property type="entry name" value="RibonucZ/Hydroxyglut_hydro"/>
</dbReference>
<dbReference type="InterPro" id="IPR001279">
    <property type="entry name" value="Metallo-B-lactamas"/>
</dbReference>
<dbReference type="Proteomes" id="UP000002212">
    <property type="component" value="Chromosome"/>
</dbReference>
<dbReference type="PROSITE" id="PS51318">
    <property type="entry name" value="TAT"/>
    <property type="match status" value="1"/>
</dbReference>
<dbReference type="SUPFAM" id="SSF56281">
    <property type="entry name" value="Metallo-hydrolase/oxidoreductase"/>
    <property type="match status" value="1"/>
</dbReference>
<dbReference type="Gene3D" id="3.60.15.10">
    <property type="entry name" value="Ribonuclease Z/Hydroxyacylglutathione hydrolase-like"/>
    <property type="match status" value="1"/>
</dbReference>
<dbReference type="HOGENOM" id="CLU_031317_0_2_11"/>
<evidence type="ECO:0000256" key="2">
    <source>
        <dbReference type="ARBA" id="ARBA00022759"/>
    </source>
</evidence>
<keyword evidence="4" id="KW-0732">Signal</keyword>
<evidence type="ECO:0000313" key="7">
    <source>
        <dbReference type="Proteomes" id="UP000002212"/>
    </source>
</evidence>
<feature type="chain" id="PRO_5002904965" description="Metallo-beta-lactamase domain-containing protein" evidence="4">
    <location>
        <begin position="30"/>
        <end position="385"/>
    </location>
</feature>
<dbReference type="EMBL" id="AP011115">
    <property type="protein sequence ID" value="BAH52099.1"/>
    <property type="molecule type" value="Genomic_DNA"/>
</dbReference>
<dbReference type="KEGG" id="rop:ROP_38520"/>
<keyword evidence="1" id="KW-0540">Nuclease</keyword>
<keyword evidence="3" id="KW-0378">Hydrolase</keyword>
<name>C1B8U6_RHOOB</name>
<dbReference type="STRING" id="632772.ROP_38520"/>